<feature type="transmembrane region" description="Helical" evidence="2">
    <location>
        <begin position="175"/>
        <end position="197"/>
    </location>
</feature>
<feature type="transmembrane region" description="Helical" evidence="2">
    <location>
        <begin position="474"/>
        <end position="497"/>
    </location>
</feature>
<evidence type="ECO:0000313" key="4">
    <source>
        <dbReference type="Proteomes" id="UP000008631"/>
    </source>
</evidence>
<dbReference type="InParanoid" id="E8QWB2"/>
<feature type="transmembrane region" description="Helical" evidence="2">
    <location>
        <begin position="559"/>
        <end position="581"/>
    </location>
</feature>
<reference key="1">
    <citation type="submission" date="2010-11" db="EMBL/GenBank/DDBJ databases">
        <title>The complete sequence of chromosome of Isophaera pallida ATCC 43644.</title>
        <authorList>
            <consortium name="US DOE Joint Genome Institute (JGI-PGF)"/>
            <person name="Lucas S."/>
            <person name="Copeland A."/>
            <person name="Lapidus A."/>
            <person name="Bruce D."/>
            <person name="Goodwin L."/>
            <person name="Pitluck S."/>
            <person name="Kyrpides N."/>
            <person name="Mavromatis K."/>
            <person name="Pagani I."/>
            <person name="Ivanova N."/>
            <person name="Saunders E."/>
            <person name="Brettin T."/>
            <person name="Detter J.C."/>
            <person name="Han C."/>
            <person name="Tapia R."/>
            <person name="Land M."/>
            <person name="Hauser L."/>
            <person name="Markowitz V."/>
            <person name="Cheng J.-F."/>
            <person name="Hugenholtz P."/>
            <person name="Woyke T."/>
            <person name="Wu D."/>
            <person name="Eisen J.A."/>
        </authorList>
    </citation>
    <scope>NUCLEOTIDE SEQUENCE</scope>
    <source>
        <strain>ATCC 43644</strain>
    </source>
</reference>
<feature type="transmembrane region" description="Helical" evidence="2">
    <location>
        <begin position="337"/>
        <end position="356"/>
    </location>
</feature>
<keyword evidence="4" id="KW-1185">Reference proteome</keyword>
<name>E8QWB2_ISOPI</name>
<feature type="region of interest" description="Disordered" evidence="1">
    <location>
        <begin position="262"/>
        <end position="281"/>
    </location>
</feature>
<dbReference type="KEGG" id="ipa:Isop_0202"/>
<accession>E8QWB2</accession>
<feature type="transmembrane region" description="Helical" evidence="2">
    <location>
        <begin position="420"/>
        <end position="436"/>
    </location>
</feature>
<dbReference type="STRING" id="575540.Isop_0202"/>
<evidence type="ECO:0000313" key="3">
    <source>
        <dbReference type="EMBL" id="ADV60799.1"/>
    </source>
</evidence>
<keyword evidence="2" id="KW-1133">Transmembrane helix</keyword>
<dbReference type="Proteomes" id="UP000008631">
    <property type="component" value="Chromosome"/>
</dbReference>
<sequence length="596" mass="64821">MFAGPILAREFLTIPRPLRFYLIRAAYAGMLFVTMWTAWQSLIGWQNVNAVGTMARFGNVLYKIFALGELTLMLFFAPIAAAVAIAFEKDRRTFTLLMMTDLSDLEIVVGKLVASLVMVATLLATSAPVFFVCLLLGGISFRQLGEVLTVTASAGLAGGSLGLLIALWRDRTFPTLALTILVVALSLGLIELLGILLPGVTFLGSPLAVTLNPFRNLYAILEPVDPARTGAGLAFMTVSILVSLALNTISVVMLRRWNPSRNEPREQREGVEETESSEGIEQIDEETPAQITEELKLRIPRRRHRRIAPPPRPYRVPWDTPIIWRELKTRAYGSKPLIIKGAFVAAFALAVGFGLVNPAMLAPSFAFVAVLSLLLVNAQAVTALTSERDTGALDLLLVTELSPREFILGKLYGAIYNTKEMVALPLLYLLMLAWMGRIDWEVAVSVFLGFVLMVHFAAMLGLHSAITYTSSRTAIATSLGTLFFLMVGIIVCAFLIILSDRDFGRQLLSFLIFIGAGSVGLFLALGSKNPSPAIGWVAALTPFWTFYCVIGVLNGDDPFGILAVGFSLYSFALAAMMIPAISDFDIALGRTNAIQG</sequence>
<dbReference type="RefSeq" id="WP_013563088.1">
    <property type="nucleotide sequence ID" value="NC_014962.1"/>
</dbReference>
<protein>
    <recommendedName>
        <fullName evidence="5">ABC-2 type transporter</fullName>
    </recommendedName>
</protein>
<dbReference type="AlphaFoldDB" id="E8QWB2"/>
<feature type="compositionally biased region" description="Acidic residues" evidence="1">
    <location>
        <begin position="272"/>
        <end position="281"/>
    </location>
</feature>
<dbReference type="eggNOG" id="COG1668">
    <property type="taxonomic scope" value="Bacteria"/>
</dbReference>
<feature type="transmembrane region" description="Helical" evidence="2">
    <location>
        <begin position="362"/>
        <end position="384"/>
    </location>
</feature>
<feature type="transmembrane region" description="Helical" evidence="2">
    <location>
        <begin position="147"/>
        <end position="168"/>
    </location>
</feature>
<dbReference type="OrthoDB" id="229421at2"/>
<gene>
    <name evidence="3" type="ordered locus">Isop_0202</name>
</gene>
<feature type="transmembrane region" description="Helical" evidence="2">
    <location>
        <begin position="64"/>
        <end position="87"/>
    </location>
</feature>
<dbReference type="PANTHER" id="PTHR43471:SF12">
    <property type="entry name" value="HYPOTHETICAL MEMBRANE PROTEIN, CONSERVED"/>
    <property type="match status" value="1"/>
</dbReference>
<dbReference type="Pfam" id="PF12679">
    <property type="entry name" value="ABC2_membrane_2"/>
    <property type="match status" value="1"/>
</dbReference>
<feature type="transmembrane region" description="Helical" evidence="2">
    <location>
        <begin position="21"/>
        <end position="39"/>
    </location>
</feature>
<evidence type="ECO:0000256" key="2">
    <source>
        <dbReference type="SAM" id="Phobius"/>
    </source>
</evidence>
<dbReference type="EMBL" id="CP002353">
    <property type="protein sequence ID" value="ADV60799.1"/>
    <property type="molecule type" value="Genomic_DNA"/>
</dbReference>
<evidence type="ECO:0000256" key="1">
    <source>
        <dbReference type="SAM" id="MobiDB-lite"/>
    </source>
</evidence>
<keyword evidence="2" id="KW-0472">Membrane</keyword>
<proteinExistence type="predicted"/>
<dbReference type="GO" id="GO:0005886">
    <property type="term" value="C:plasma membrane"/>
    <property type="evidence" value="ECO:0007669"/>
    <property type="project" value="UniProtKB-SubCell"/>
</dbReference>
<feature type="transmembrane region" description="Helical" evidence="2">
    <location>
        <begin position="442"/>
        <end position="462"/>
    </location>
</feature>
<feature type="compositionally biased region" description="Basic and acidic residues" evidence="1">
    <location>
        <begin position="262"/>
        <end position="271"/>
    </location>
</feature>
<dbReference type="PANTHER" id="PTHR43471">
    <property type="entry name" value="ABC TRANSPORTER PERMEASE"/>
    <property type="match status" value="1"/>
</dbReference>
<dbReference type="GO" id="GO:0140359">
    <property type="term" value="F:ABC-type transporter activity"/>
    <property type="evidence" value="ECO:0007669"/>
    <property type="project" value="InterPro"/>
</dbReference>
<feature type="transmembrane region" description="Helical" evidence="2">
    <location>
        <begin position="231"/>
        <end position="254"/>
    </location>
</feature>
<dbReference type="HOGENOM" id="CLU_457695_0_0_0"/>
<reference evidence="3 4" key="2">
    <citation type="journal article" date="2011" name="Stand. Genomic Sci.">
        <title>Complete genome sequence of Isosphaera pallida type strain (IS1B).</title>
        <authorList>
            <consortium name="US DOE Joint Genome Institute (JGI-PGF)"/>
            <person name="Goker M."/>
            <person name="Cleland D."/>
            <person name="Saunders E."/>
            <person name="Lapidus A."/>
            <person name="Nolan M."/>
            <person name="Lucas S."/>
            <person name="Hammon N."/>
            <person name="Deshpande S."/>
            <person name="Cheng J.F."/>
            <person name="Tapia R."/>
            <person name="Han C."/>
            <person name="Goodwin L."/>
            <person name="Pitluck S."/>
            <person name="Liolios K."/>
            <person name="Pagani I."/>
            <person name="Ivanova N."/>
            <person name="Mavromatis K."/>
            <person name="Pati A."/>
            <person name="Chen A."/>
            <person name="Palaniappan K."/>
            <person name="Land M."/>
            <person name="Hauser L."/>
            <person name="Chang Y.J."/>
            <person name="Jeffries C.D."/>
            <person name="Detter J.C."/>
            <person name="Beck B."/>
            <person name="Woyke T."/>
            <person name="Bristow J."/>
            <person name="Eisen J.A."/>
            <person name="Markowitz V."/>
            <person name="Hugenholtz P."/>
            <person name="Kyrpides N.C."/>
            <person name="Klenk H.P."/>
        </authorList>
    </citation>
    <scope>NUCLEOTIDE SEQUENCE [LARGE SCALE GENOMIC DNA]</scope>
    <source>
        <strain evidence="4">ATCC 43644 / DSM 9630 / IS1B</strain>
    </source>
</reference>
<keyword evidence="2" id="KW-0812">Transmembrane</keyword>
<feature type="transmembrane region" description="Helical" evidence="2">
    <location>
        <begin position="533"/>
        <end position="553"/>
    </location>
</feature>
<evidence type="ECO:0008006" key="5">
    <source>
        <dbReference type="Google" id="ProtNLM"/>
    </source>
</evidence>
<feature type="transmembrane region" description="Helical" evidence="2">
    <location>
        <begin position="503"/>
        <end position="526"/>
    </location>
</feature>
<organism evidence="3 4">
    <name type="scientific">Isosphaera pallida (strain ATCC 43644 / DSM 9630 / IS1B)</name>
    <dbReference type="NCBI Taxonomy" id="575540"/>
    <lineage>
        <taxon>Bacteria</taxon>
        <taxon>Pseudomonadati</taxon>
        <taxon>Planctomycetota</taxon>
        <taxon>Planctomycetia</taxon>
        <taxon>Isosphaerales</taxon>
        <taxon>Isosphaeraceae</taxon>
        <taxon>Isosphaera</taxon>
    </lineage>
</organism>
<feature type="transmembrane region" description="Helical" evidence="2">
    <location>
        <begin position="108"/>
        <end position="141"/>
    </location>
</feature>